<dbReference type="RefSeq" id="WP_259531008.1">
    <property type="nucleotide sequence ID" value="NZ_JANLCK010000016.1"/>
</dbReference>
<dbReference type="Pfam" id="PF13196">
    <property type="entry name" value="DUF4012"/>
    <property type="match status" value="1"/>
</dbReference>
<gene>
    <name evidence="1" type="ORF">N1028_18600</name>
</gene>
<evidence type="ECO:0000313" key="1">
    <source>
        <dbReference type="EMBL" id="MCS5727912.1"/>
    </source>
</evidence>
<name>A0AA42BVD4_9MICO</name>
<comment type="caution">
    <text evidence="1">The sequence shown here is derived from an EMBL/GenBank/DDBJ whole genome shotgun (WGS) entry which is preliminary data.</text>
</comment>
<dbReference type="EMBL" id="JANLCK010000016">
    <property type="protein sequence ID" value="MCS5727912.1"/>
    <property type="molecule type" value="Genomic_DNA"/>
</dbReference>
<proteinExistence type="predicted"/>
<organism evidence="1 2">
    <name type="scientific">Herbiconiux oxytropis</name>
    <dbReference type="NCBI Taxonomy" id="2970915"/>
    <lineage>
        <taxon>Bacteria</taxon>
        <taxon>Bacillati</taxon>
        <taxon>Actinomycetota</taxon>
        <taxon>Actinomycetes</taxon>
        <taxon>Micrococcales</taxon>
        <taxon>Microbacteriaceae</taxon>
        <taxon>Herbiconiux</taxon>
    </lineage>
</organism>
<dbReference type="Proteomes" id="UP001165587">
    <property type="component" value="Unassembled WGS sequence"/>
</dbReference>
<dbReference type="InterPro" id="IPR025101">
    <property type="entry name" value="DUF4012"/>
</dbReference>
<evidence type="ECO:0000313" key="2">
    <source>
        <dbReference type="Proteomes" id="UP001165587"/>
    </source>
</evidence>
<sequence length="532" mass="55033">MDHARQAADLTGDPVWRLGEFVPFAGPNLAAVRQAASITDSVASDAIYPLVSNVSDIGVDSFQPVNGAIDLAPLVAAQPTVATARTVLSSAAADARGIETDGTVDLISEAVGKLRDSVIEADGLIQGVDRAVTLIPRMLGAEGDRNYLLLFQNPAELRSGGGITSALAQISTTAGSVSLTQQASGSDFRYADPVLPLPPESLALYGDRAARYVQNTTLVPQFELSGQIAATMWADRFGVQTDGAIAFDPVALSYLLEATGPITLPTSGVELTSENAVQFLLSDVYAQFEEPSVQDAVFAEAAKAVFDRVSSGDLDAGKLVSALTQAGDEGRFKIWSSHPEDQAVLADTTLAGGLPISGPNSSGVGVYLNDGTGAKMDYYLDTAVAVQGTSCRADGRPTVRVEVTLTSTAPADAGAVLPAYVTGGGNFGVTPGNVKTIVFVYGPDGANPDEPVLITDVDPGLEGAEFFSGRDQNRLVAGFPIELAPGETRTVAAEFVAQTGSSADFFADITPGVHPTVYSTETRGGFAGCEFG</sequence>
<keyword evidence="2" id="KW-1185">Reference proteome</keyword>
<dbReference type="AlphaFoldDB" id="A0AA42BVD4"/>
<accession>A0AA42BVD4</accession>
<protein>
    <submittedName>
        <fullName evidence="1">DUF4012 domain-containing protein</fullName>
    </submittedName>
</protein>
<reference evidence="1" key="1">
    <citation type="submission" date="2022-08" db="EMBL/GenBank/DDBJ databases">
        <authorList>
            <person name="Deng Y."/>
            <person name="Han X.-F."/>
            <person name="Zhang Y.-Q."/>
        </authorList>
    </citation>
    <scope>NUCLEOTIDE SEQUENCE</scope>
    <source>
        <strain evidence="1">CPCC 203407</strain>
    </source>
</reference>